<proteinExistence type="predicted"/>
<accession>A0A6C0IUC7</accession>
<evidence type="ECO:0000313" key="1">
    <source>
        <dbReference type="EMBL" id="QHT96150.1"/>
    </source>
</evidence>
<name>A0A6C0IUC7_9ZZZZ</name>
<reference evidence="1" key="1">
    <citation type="journal article" date="2020" name="Nature">
        <title>Giant virus diversity and host interactions through global metagenomics.</title>
        <authorList>
            <person name="Schulz F."/>
            <person name="Roux S."/>
            <person name="Paez-Espino D."/>
            <person name="Jungbluth S."/>
            <person name="Walsh D.A."/>
            <person name="Denef V.J."/>
            <person name="McMahon K.D."/>
            <person name="Konstantinidis K.T."/>
            <person name="Eloe-Fadrosh E.A."/>
            <person name="Kyrpides N.C."/>
            <person name="Woyke T."/>
        </authorList>
    </citation>
    <scope>NUCLEOTIDE SEQUENCE</scope>
    <source>
        <strain evidence="1">GVMAG-M-3300024302-11</strain>
    </source>
</reference>
<organism evidence="1">
    <name type="scientific">viral metagenome</name>
    <dbReference type="NCBI Taxonomy" id="1070528"/>
    <lineage>
        <taxon>unclassified sequences</taxon>
        <taxon>metagenomes</taxon>
        <taxon>organismal metagenomes</taxon>
    </lineage>
</organism>
<dbReference type="InterPro" id="IPR043918">
    <property type="entry name" value="DUF5760"/>
</dbReference>
<sequence>MSDNNPQDDKNIQEKVTADFKNRVLKWLEIDDEIRTMRAKSKELLNDKKQYEAYILSFLEDVGEKELAVTNGTLRKNVSKTKAPLNKLSIQKALNDIVKDKTKADTMTEHIINSRPVVERVNLKRTSNRGPRKDKKTTDV</sequence>
<dbReference type="EMBL" id="MN740254">
    <property type="protein sequence ID" value="QHT96150.1"/>
    <property type="molecule type" value="Genomic_DNA"/>
</dbReference>
<protein>
    <submittedName>
        <fullName evidence="1">Uncharacterized protein</fullName>
    </submittedName>
</protein>
<dbReference type="AlphaFoldDB" id="A0A6C0IUC7"/>
<dbReference type="Pfam" id="PF19064">
    <property type="entry name" value="DUF5760"/>
    <property type="match status" value="1"/>
</dbReference>